<gene>
    <name evidence="1" type="ORF">FOZ63_012027</name>
</gene>
<dbReference type="Proteomes" id="UP000553632">
    <property type="component" value="Unassembled WGS sequence"/>
</dbReference>
<protein>
    <recommendedName>
        <fullName evidence="3">F-box domain-containing protein</fullName>
    </recommendedName>
</protein>
<accession>A0A7J6RAY4</accession>
<dbReference type="EMBL" id="JABANO010026901">
    <property type="protein sequence ID" value="KAF4717737.1"/>
    <property type="molecule type" value="Genomic_DNA"/>
</dbReference>
<evidence type="ECO:0000313" key="2">
    <source>
        <dbReference type="Proteomes" id="UP000553632"/>
    </source>
</evidence>
<proteinExistence type="predicted"/>
<evidence type="ECO:0008006" key="3">
    <source>
        <dbReference type="Google" id="ProtNLM"/>
    </source>
</evidence>
<feature type="non-terminal residue" evidence="1">
    <location>
        <position position="172"/>
    </location>
</feature>
<evidence type="ECO:0000313" key="1">
    <source>
        <dbReference type="EMBL" id="KAF4717737.1"/>
    </source>
</evidence>
<name>A0A7J6RAY4_PEROL</name>
<comment type="caution">
    <text evidence="1">The sequence shown here is derived from an EMBL/GenBank/DDBJ whole genome shotgun (WGS) entry which is preliminary data.</text>
</comment>
<organism evidence="1 2">
    <name type="scientific">Perkinsus olseni</name>
    <name type="common">Perkinsus atlanticus</name>
    <dbReference type="NCBI Taxonomy" id="32597"/>
    <lineage>
        <taxon>Eukaryota</taxon>
        <taxon>Sar</taxon>
        <taxon>Alveolata</taxon>
        <taxon>Perkinsozoa</taxon>
        <taxon>Perkinsea</taxon>
        <taxon>Perkinsida</taxon>
        <taxon>Perkinsidae</taxon>
        <taxon>Perkinsus</taxon>
    </lineage>
</organism>
<dbReference type="CDD" id="cd09917">
    <property type="entry name" value="F-box_SF"/>
    <property type="match status" value="1"/>
</dbReference>
<reference evidence="1 2" key="1">
    <citation type="submission" date="2020-04" db="EMBL/GenBank/DDBJ databases">
        <title>Perkinsus olseni comparative genomics.</title>
        <authorList>
            <person name="Bogema D.R."/>
        </authorList>
    </citation>
    <scope>NUCLEOTIDE SEQUENCE [LARGE SCALE GENOMIC DNA]</scope>
    <source>
        <strain evidence="1 2">ATCC PRA-207</strain>
    </source>
</reference>
<dbReference type="Gene3D" id="1.20.1280.50">
    <property type="match status" value="1"/>
</dbReference>
<sequence length="172" mass="19244">DGEINDEFVSLLDAGGRIWQMRREPTYGVETIDSFGDLVDSFCDEEPTSRCTAGRFGGRRRRFLGSVSVASVGPSEKMSTGGLVLQPHMDMLAHRISSMLPPPVDGLILEHILSWLMSDVTSAVRMASVCSGWRRAVMDYLRYEGTRTGYGVLDFEFPPEEVDDSLERIMWT</sequence>
<feature type="non-terminal residue" evidence="1">
    <location>
        <position position="1"/>
    </location>
</feature>
<dbReference type="InterPro" id="IPR036047">
    <property type="entry name" value="F-box-like_dom_sf"/>
</dbReference>
<dbReference type="AlphaFoldDB" id="A0A7J6RAY4"/>
<keyword evidence="2" id="KW-1185">Reference proteome</keyword>
<dbReference type="SUPFAM" id="SSF81383">
    <property type="entry name" value="F-box domain"/>
    <property type="match status" value="1"/>
</dbReference>